<feature type="binding site" evidence="3">
    <location>
        <position position="269"/>
    </location>
    <ligand>
        <name>phosphoenolpyruvate</name>
        <dbReference type="ChEBI" id="CHEBI:58702"/>
    </ligand>
</feature>
<reference evidence="5" key="1">
    <citation type="journal article" date="2014" name="FEMS Microbiol. Lett.">
        <title>Disruption of a methyltransferase gene in actinomycin G gene cluster in Streptomyces iakyrus increases the production of phenazinomycin.</title>
        <authorList>
            <person name="Qin Z."/>
            <person name="Wang X."/>
            <person name="Rateb M.E."/>
            <person name="Ass'ad L.A."/>
            <person name="Jaspars M."/>
            <person name="Deng Z."/>
            <person name="Yu Y."/>
            <person name="Deng H."/>
        </authorList>
    </citation>
    <scope>NUCLEOTIDE SEQUENCE</scope>
    <source>
        <strain evidence="5">DSM 41873</strain>
    </source>
</reference>
<dbReference type="GO" id="GO:0003849">
    <property type="term" value="F:3-deoxy-7-phosphoheptulonate synthase activity"/>
    <property type="evidence" value="ECO:0007669"/>
    <property type="project" value="UniProtKB-EC"/>
</dbReference>
<dbReference type="SUPFAM" id="SSF51569">
    <property type="entry name" value="Aldolase"/>
    <property type="match status" value="1"/>
</dbReference>
<feature type="binding site" evidence="3">
    <location>
        <position position="106"/>
    </location>
    <ligand>
        <name>phosphoenolpyruvate</name>
        <dbReference type="ChEBI" id="CHEBI:58702"/>
    </ligand>
</feature>
<keyword evidence="4" id="KW-0057">Aromatic amino acid biosynthesis</keyword>
<comment type="similarity">
    <text evidence="1 4">Belongs to the class-II DAHP synthase family.</text>
</comment>
<sequence>MRTTVHDIHASAALQQPRWGDPGPVERVRDTLSASPPLVTADGVARLRRLLADVAAGAAHVLQAGDCAEDPAESTPHHVRRKTALLDGLADAVATVTDAPVIRVGRLAGQFAKPRSKPVEQVGDITLPVYRGHMVNGPEPDPDVRRPDPERILTCYRAAQDVVRELAAVNAGRQDAERVWTSHEALLFDFELPMLRPAGADQMFLGSAHLPWIGERTRQPDGAHARMLAGIVNPVACKVGPGVTIEDITAQAARLDPARVPGRLVLIARMGSGFVSRRLPPLVEAVRAAGHPAIWLCDPMHGNTITSPDGHKTRLLDAMIAEVERFSDVMAAVDGVNGGLHLETTPDDVTECAADVSELGMVGDRHTTFCDPRLNPGQALRLVMAWARTL</sequence>
<dbReference type="AlphaFoldDB" id="W0W8Z0"/>
<feature type="binding site" evidence="3">
    <location>
        <position position="301"/>
    </location>
    <ligand>
        <name>Mn(2+)</name>
        <dbReference type="ChEBI" id="CHEBI:29035"/>
    </ligand>
</feature>
<dbReference type="InterPro" id="IPR002480">
    <property type="entry name" value="DAHP_synth_2"/>
</dbReference>
<dbReference type="EC" id="2.5.1.54" evidence="4"/>
<feature type="binding site" evidence="3">
    <location>
        <position position="238"/>
    </location>
    <ligand>
        <name>phosphoenolpyruvate</name>
        <dbReference type="ChEBI" id="CHEBI:58702"/>
    </ligand>
</feature>
<keyword evidence="3" id="KW-0170">Cobalt</keyword>
<proteinExistence type="inferred from homology"/>
<evidence type="ECO:0000256" key="3">
    <source>
        <dbReference type="PIRSR" id="PIRSR602480-1"/>
    </source>
</evidence>
<dbReference type="PANTHER" id="PTHR21337:SF0">
    <property type="entry name" value="PHOSPHO-2-DEHYDRO-3-DEOXYHEPTONATE ALDOLASE"/>
    <property type="match status" value="1"/>
</dbReference>
<comment type="cofactor">
    <cofactor evidence="3">
        <name>Mn(2+)</name>
        <dbReference type="ChEBI" id="CHEBI:29035"/>
    </cofactor>
    <cofactor evidence="3">
        <name>Co(2+)</name>
        <dbReference type="ChEBI" id="CHEBI:48828"/>
    </cofactor>
    <cofactor evidence="3">
        <name>Cd(2+)</name>
        <dbReference type="ChEBI" id="CHEBI:48775"/>
    </cofactor>
    <text evidence="3">Binds 1 divalent cation per subunit. The enzyme is active with manganese, cobalt or cadmium ions.</text>
</comment>
<feature type="binding site" evidence="3">
    <location>
        <position position="67"/>
    </location>
    <ligand>
        <name>Mn(2+)</name>
        <dbReference type="ChEBI" id="CHEBI:29035"/>
    </ligand>
</feature>
<evidence type="ECO:0000256" key="2">
    <source>
        <dbReference type="ARBA" id="ARBA00022679"/>
    </source>
</evidence>
<evidence type="ECO:0000256" key="1">
    <source>
        <dbReference type="ARBA" id="ARBA00008911"/>
    </source>
</evidence>
<feature type="binding site" evidence="3">
    <location>
        <position position="343"/>
    </location>
    <ligand>
        <name>Mn(2+)</name>
        <dbReference type="ChEBI" id="CHEBI:29035"/>
    </ligand>
</feature>
<dbReference type="EMBL" id="HG428739">
    <property type="protein sequence ID" value="CDH35389.1"/>
    <property type="molecule type" value="Genomic_DNA"/>
</dbReference>
<accession>W0W8Z0</accession>
<name>W0W8Z0_9ACTN</name>
<evidence type="ECO:0000313" key="5">
    <source>
        <dbReference type="EMBL" id="CDH35389.1"/>
    </source>
</evidence>
<dbReference type="GO" id="GO:0009423">
    <property type="term" value="P:chorismate biosynthetic process"/>
    <property type="evidence" value="ECO:0007669"/>
    <property type="project" value="UniProtKB-UniPathway"/>
</dbReference>
<dbReference type="PANTHER" id="PTHR21337">
    <property type="entry name" value="PHOSPHO-2-DEHYDRO-3-DEOXYHEPTONATE ALDOLASE 1, 2"/>
    <property type="match status" value="1"/>
</dbReference>
<keyword evidence="3" id="KW-0104">Cadmium</keyword>
<dbReference type="UniPathway" id="UPA00053">
    <property type="reaction ID" value="UER00084"/>
</dbReference>
<dbReference type="Pfam" id="PF01474">
    <property type="entry name" value="DAHP_synth_2"/>
    <property type="match status" value="2"/>
</dbReference>
<dbReference type="InterPro" id="IPR013785">
    <property type="entry name" value="Aldolase_TIM"/>
</dbReference>
<gene>
    <name evidence="5" type="primary">phm14</name>
</gene>
<dbReference type="GO" id="GO:0008652">
    <property type="term" value="P:amino acid biosynthetic process"/>
    <property type="evidence" value="ECO:0007669"/>
    <property type="project" value="UniProtKB-KW"/>
</dbReference>
<organism evidence="5">
    <name type="scientific">Streptomyces iakyrus</name>
    <dbReference type="NCBI Taxonomy" id="68219"/>
    <lineage>
        <taxon>Bacteria</taxon>
        <taxon>Bacillati</taxon>
        <taxon>Actinomycetota</taxon>
        <taxon>Actinomycetes</taxon>
        <taxon>Kitasatosporales</taxon>
        <taxon>Streptomycetaceae</taxon>
        <taxon>Streptomyces</taxon>
    </lineage>
</organism>
<keyword evidence="3" id="KW-0464">Manganese</keyword>
<keyword evidence="4" id="KW-0028">Amino-acid biosynthesis</keyword>
<evidence type="ECO:0000256" key="4">
    <source>
        <dbReference type="RuleBase" id="RU363071"/>
    </source>
</evidence>
<feature type="binding site" evidence="3">
    <location>
        <position position="371"/>
    </location>
    <ligand>
        <name>Mn(2+)</name>
        <dbReference type="ChEBI" id="CHEBI:29035"/>
    </ligand>
</feature>
<keyword evidence="2 4" id="KW-0808">Transferase</keyword>
<comment type="catalytic activity">
    <reaction evidence="4">
        <text>D-erythrose 4-phosphate + phosphoenolpyruvate + H2O = 7-phospho-2-dehydro-3-deoxy-D-arabino-heptonate + phosphate</text>
        <dbReference type="Rhea" id="RHEA:14717"/>
        <dbReference type="ChEBI" id="CHEBI:15377"/>
        <dbReference type="ChEBI" id="CHEBI:16897"/>
        <dbReference type="ChEBI" id="CHEBI:43474"/>
        <dbReference type="ChEBI" id="CHEBI:58394"/>
        <dbReference type="ChEBI" id="CHEBI:58702"/>
        <dbReference type="EC" id="2.5.1.54"/>
    </reaction>
</comment>
<dbReference type="Gene3D" id="3.20.20.70">
    <property type="entry name" value="Aldolase class I"/>
    <property type="match status" value="1"/>
</dbReference>
<feature type="binding site" evidence="3">
    <location>
        <begin position="215"/>
        <end position="216"/>
    </location>
    <ligand>
        <name>phosphoenolpyruvate</name>
        <dbReference type="ChEBI" id="CHEBI:58702"/>
    </ligand>
</feature>
<comment type="pathway">
    <text evidence="4">Metabolic intermediate biosynthesis; chorismate biosynthesis; chorismate from D-erythrose 4-phosphate and phosphoenolpyruvate: step 1/7.</text>
</comment>
<protein>
    <recommendedName>
        <fullName evidence="4">Phospho-2-dehydro-3-deoxyheptonate aldolase</fullName>
        <ecNumber evidence="4">2.5.1.54</ecNumber>
    </recommendedName>
</protein>
<dbReference type="GO" id="GO:0009073">
    <property type="term" value="P:aromatic amino acid family biosynthetic process"/>
    <property type="evidence" value="ECO:0007669"/>
    <property type="project" value="UniProtKB-KW"/>
</dbReference>